<dbReference type="Gene3D" id="3.40.50.150">
    <property type="entry name" value="Vaccinia Virus protein VP39"/>
    <property type="match status" value="1"/>
</dbReference>
<gene>
    <name evidence="4" type="ORF">SAMN05216490_4367</name>
</gene>
<sequence>MQSKSQIINCYNLTAAKYADNYFHELDHKHLDRILLGYFANENKAKGQILDLGCGPGQTTAFVYALGVHDILGTDISPVMIEKARELNPNIKFETADMLRLQYADEQFGSVIAFYAIVHFTEDELATALTEIYRVLKPTGQFLFSFHIGNQIIHLDTFLNETVSIDFHFFEAETVIQLATSCGFKVVDIIERKPYPEVEYPSDRAYVWLEKE</sequence>
<feature type="domain" description="Methyltransferase" evidence="3">
    <location>
        <begin position="49"/>
        <end position="140"/>
    </location>
</feature>
<keyword evidence="2 4" id="KW-0808">Transferase</keyword>
<dbReference type="GO" id="GO:0032259">
    <property type="term" value="P:methylation"/>
    <property type="evidence" value="ECO:0007669"/>
    <property type="project" value="UniProtKB-KW"/>
</dbReference>
<dbReference type="RefSeq" id="WP_091378095.1">
    <property type="nucleotide sequence ID" value="NZ_LT629740.1"/>
</dbReference>
<reference evidence="4 5" key="1">
    <citation type="submission" date="2016-10" db="EMBL/GenBank/DDBJ databases">
        <authorList>
            <person name="de Groot N.N."/>
        </authorList>
    </citation>
    <scope>NUCLEOTIDE SEQUENCE [LARGE SCALE GENOMIC DNA]</scope>
    <source>
        <strain evidence="4 5">MP1X4</strain>
    </source>
</reference>
<dbReference type="GO" id="GO:0008168">
    <property type="term" value="F:methyltransferase activity"/>
    <property type="evidence" value="ECO:0007669"/>
    <property type="project" value="UniProtKB-KW"/>
</dbReference>
<keyword evidence="1 4" id="KW-0489">Methyltransferase</keyword>
<dbReference type="STRING" id="652787.SAMN05216490_4367"/>
<name>A0A1H2BVD3_MUCMA</name>
<dbReference type="EMBL" id="LT629740">
    <property type="protein sequence ID" value="SDT61879.1"/>
    <property type="molecule type" value="Genomic_DNA"/>
</dbReference>
<dbReference type="Proteomes" id="UP000199679">
    <property type="component" value="Chromosome I"/>
</dbReference>
<dbReference type="SUPFAM" id="SSF53335">
    <property type="entry name" value="S-adenosyl-L-methionine-dependent methyltransferases"/>
    <property type="match status" value="1"/>
</dbReference>
<evidence type="ECO:0000313" key="5">
    <source>
        <dbReference type="Proteomes" id="UP000199679"/>
    </source>
</evidence>
<dbReference type="PANTHER" id="PTHR43861">
    <property type="entry name" value="TRANS-ACONITATE 2-METHYLTRANSFERASE-RELATED"/>
    <property type="match status" value="1"/>
</dbReference>
<dbReference type="InterPro" id="IPR041698">
    <property type="entry name" value="Methyltransf_25"/>
</dbReference>
<keyword evidence="5" id="KW-1185">Reference proteome</keyword>
<evidence type="ECO:0000256" key="1">
    <source>
        <dbReference type="ARBA" id="ARBA00022603"/>
    </source>
</evidence>
<protein>
    <submittedName>
        <fullName evidence="4">Methyltransferase domain-containing protein</fullName>
    </submittedName>
</protein>
<dbReference type="Pfam" id="PF13649">
    <property type="entry name" value="Methyltransf_25"/>
    <property type="match status" value="1"/>
</dbReference>
<evidence type="ECO:0000313" key="4">
    <source>
        <dbReference type="EMBL" id="SDT61879.1"/>
    </source>
</evidence>
<proteinExistence type="predicted"/>
<accession>A0A1H2BVD3</accession>
<dbReference type="OrthoDB" id="9789123at2"/>
<dbReference type="PANTHER" id="PTHR43861:SF1">
    <property type="entry name" value="TRANS-ACONITATE 2-METHYLTRANSFERASE"/>
    <property type="match status" value="1"/>
</dbReference>
<evidence type="ECO:0000256" key="2">
    <source>
        <dbReference type="ARBA" id="ARBA00022679"/>
    </source>
</evidence>
<evidence type="ECO:0000259" key="3">
    <source>
        <dbReference type="Pfam" id="PF13649"/>
    </source>
</evidence>
<dbReference type="InterPro" id="IPR029063">
    <property type="entry name" value="SAM-dependent_MTases_sf"/>
</dbReference>
<organism evidence="4 5">
    <name type="scientific">Mucilaginibacter mallensis</name>
    <dbReference type="NCBI Taxonomy" id="652787"/>
    <lineage>
        <taxon>Bacteria</taxon>
        <taxon>Pseudomonadati</taxon>
        <taxon>Bacteroidota</taxon>
        <taxon>Sphingobacteriia</taxon>
        <taxon>Sphingobacteriales</taxon>
        <taxon>Sphingobacteriaceae</taxon>
        <taxon>Mucilaginibacter</taxon>
    </lineage>
</organism>
<dbReference type="AlphaFoldDB" id="A0A1H2BVD3"/>
<dbReference type="CDD" id="cd02440">
    <property type="entry name" value="AdoMet_MTases"/>
    <property type="match status" value="1"/>
</dbReference>